<accession>A0ABS2QVN4</accession>
<gene>
    <name evidence="3" type="ORF">JOC83_002392</name>
</gene>
<feature type="domain" description="GmrSD restriction endonucleases N-terminal" evidence="1">
    <location>
        <begin position="17"/>
        <end position="235"/>
    </location>
</feature>
<organism evidence="3 4">
    <name type="scientific">Priestia iocasae</name>
    <dbReference type="NCBI Taxonomy" id="2291674"/>
    <lineage>
        <taxon>Bacteria</taxon>
        <taxon>Bacillati</taxon>
        <taxon>Bacillota</taxon>
        <taxon>Bacilli</taxon>
        <taxon>Bacillales</taxon>
        <taxon>Bacillaceae</taxon>
        <taxon>Priestia</taxon>
    </lineage>
</organism>
<dbReference type="EMBL" id="JAFBFC010000004">
    <property type="protein sequence ID" value="MBM7703543.1"/>
    <property type="molecule type" value="Genomic_DNA"/>
</dbReference>
<reference evidence="3 4" key="1">
    <citation type="submission" date="2021-01" db="EMBL/GenBank/DDBJ databases">
        <title>Genomic Encyclopedia of Type Strains, Phase IV (KMG-IV): sequencing the most valuable type-strain genomes for metagenomic binning, comparative biology and taxonomic classification.</title>
        <authorList>
            <person name="Goeker M."/>
        </authorList>
    </citation>
    <scope>NUCLEOTIDE SEQUENCE [LARGE SCALE GENOMIC DNA]</scope>
    <source>
        <strain evidence="3 4">DSM 104297</strain>
    </source>
</reference>
<comment type="caution">
    <text evidence="3">The sequence shown here is derived from an EMBL/GenBank/DDBJ whole genome shotgun (WGS) entry which is preliminary data.</text>
</comment>
<sequence>MATMLDTKIEAKEILFKDLFGSRFAFKIPGYQRQYSWEKDQQDQLFEDIKEAMNDEEDSYFLGSVILQVISQKSDESGVYDVVDGQQRITTLTILLAVMRDLVSVPGAKRVLQSKMYQEANPYEDKPETVRLRVRDRDYSFFKKHILEEGGTLLQMDKNLTESQQRMKQAITIFQSKFYNSSELNEELLDKMIQFILNRCMFVYVKTGTFTSAFRLFSILNDRGMPLSNADLLKSANLGEIADTELNHYQNLWETMEEELGREELEKLLAFIRLIYVKEKAKKTIQEEYEQKVFSQHPGLKGKKFIEYVKGFSAIYTDKILNAELRSSNTETNVQYYGLLTLMRDFIPTADWVPVFIHFMKTFNDEEVAYSFLQVLEKKFVSSWIKGITPTARITETVKMIQVIDQAQSVGEVLNDTIFDTTKDHEAVQFNINAYDFYKKKFAKYLLLRLDISLSENSNIRKAYAGVISVEHILPQNPPKGSKWEQGFTEAERKNWTHKLGNLVLLSRKKNSSANNREFHIKLERYFANGMTDFELTKELKTFHQWTVDECEGRHQSLVDKLLHLYT</sequence>
<dbReference type="InterPro" id="IPR004919">
    <property type="entry name" value="GmrSD_N"/>
</dbReference>
<dbReference type="Pfam" id="PF07510">
    <property type="entry name" value="GmrSD_C"/>
    <property type="match status" value="1"/>
</dbReference>
<dbReference type="PANTHER" id="PTHR35149:SF2">
    <property type="entry name" value="DUF262 DOMAIN-CONTAINING PROTEIN"/>
    <property type="match status" value="1"/>
</dbReference>
<evidence type="ECO:0000313" key="4">
    <source>
        <dbReference type="Proteomes" id="UP000809829"/>
    </source>
</evidence>
<protein>
    <submittedName>
        <fullName evidence="3">Uncharacterized protein with ParB-like and HNH nuclease domain</fullName>
    </submittedName>
</protein>
<evidence type="ECO:0000259" key="1">
    <source>
        <dbReference type="Pfam" id="PF03235"/>
    </source>
</evidence>
<name>A0ABS2QVN4_9BACI</name>
<feature type="domain" description="GmrSD restriction endonucleases C-terminal" evidence="2">
    <location>
        <begin position="431"/>
        <end position="560"/>
    </location>
</feature>
<dbReference type="PANTHER" id="PTHR35149">
    <property type="entry name" value="SLL5132 PROTEIN"/>
    <property type="match status" value="1"/>
</dbReference>
<keyword evidence="4" id="KW-1185">Reference proteome</keyword>
<proteinExistence type="predicted"/>
<evidence type="ECO:0000313" key="3">
    <source>
        <dbReference type="EMBL" id="MBM7703543.1"/>
    </source>
</evidence>
<dbReference type="Proteomes" id="UP000809829">
    <property type="component" value="Unassembled WGS sequence"/>
</dbReference>
<evidence type="ECO:0000259" key="2">
    <source>
        <dbReference type="Pfam" id="PF07510"/>
    </source>
</evidence>
<dbReference type="InterPro" id="IPR011089">
    <property type="entry name" value="GmrSD_C"/>
</dbReference>
<dbReference type="Pfam" id="PF03235">
    <property type="entry name" value="GmrSD_N"/>
    <property type="match status" value="1"/>
</dbReference>